<dbReference type="KEGG" id="rpx:Rpdx1_2545"/>
<accession>E6VGJ6</accession>
<dbReference type="eggNOG" id="ENOG502ZJF7">
    <property type="taxonomic scope" value="Bacteria"/>
</dbReference>
<sequence>MTTLPHPETLARASDVYQTIAASHPSLLNGKVWCPSCGRSRVVDAARCLREGWPKCCHGTMSLDQRRSEEVKP</sequence>
<dbReference type="AlphaFoldDB" id="E6VGJ6"/>
<dbReference type="OrthoDB" id="7475041at2"/>
<organism evidence="1 2">
    <name type="scientific">Rhodopseudomonas palustris (strain DX-1)</name>
    <dbReference type="NCBI Taxonomy" id="652103"/>
    <lineage>
        <taxon>Bacteria</taxon>
        <taxon>Pseudomonadati</taxon>
        <taxon>Pseudomonadota</taxon>
        <taxon>Alphaproteobacteria</taxon>
        <taxon>Hyphomicrobiales</taxon>
        <taxon>Nitrobacteraceae</taxon>
        <taxon>Rhodopseudomonas</taxon>
    </lineage>
</organism>
<name>E6VGJ6_RHOPX</name>
<dbReference type="Proteomes" id="UP000001402">
    <property type="component" value="Chromosome"/>
</dbReference>
<gene>
    <name evidence="1" type="ordered locus">Rpdx1_2545</name>
</gene>
<evidence type="ECO:0000313" key="1">
    <source>
        <dbReference type="EMBL" id="ADU44136.1"/>
    </source>
</evidence>
<evidence type="ECO:0000313" key="2">
    <source>
        <dbReference type="Proteomes" id="UP000001402"/>
    </source>
</evidence>
<dbReference type="EMBL" id="CP002418">
    <property type="protein sequence ID" value="ADU44136.1"/>
    <property type="molecule type" value="Genomic_DNA"/>
</dbReference>
<dbReference type="BioCyc" id="RPAL652103:RPDX1_RS25275-MONOMER"/>
<proteinExistence type="predicted"/>
<dbReference type="HOGENOM" id="CLU_201234_0_0_5"/>
<dbReference type="STRING" id="652103.Rpdx1_2545"/>
<reference evidence="1" key="1">
    <citation type="submission" date="2010-12" db="EMBL/GenBank/DDBJ databases">
        <title>Complete sequence of Rhodopseudomonas palustris DX-1.</title>
        <authorList>
            <consortium name="US DOE Joint Genome Institute"/>
            <person name="Lucas S."/>
            <person name="Copeland A."/>
            <person name="Lapidus A."/>
            <person name="Cheng J.-F."/>
            <person name="Goodwin L."/>
            <person name="Pitluck S."/>
            <person name="Misra M."/>
            <person name="Chertkov O."/>
            <person name="Detter J.C."/>
            <person name="Han C."/>
            <person name="Tapia R."/>
            <person name="Land M."/>
            <person name="Hauser L."/>
            <person name="Kyrpides N."/>
            <person name="Ivanova N."/>
            <person name="Ovchinnikova G."/>
            <person name="Logan B."/>
            <person name="Oda Y."/>
            <person name="Harwood C."/>
            <person name="Woyke T."/>
        </authorList>
    </citation>
    <scope>NUCLEOTIDE SEQUENCE [LARGE SCALE GENOMIC DNA]</scope>
    <source>
        <strain evidence="1">DX-1</strain>
    </source>
</reference>
<protein>
    <submittedName>
        <fullName evidence="1">Uncharacterized protein</fullName>
    </submittedName>
</protein>